<dbReference type="AlphaFoldDB" id="A0A9W8IXZ0"/>
<dbReference type="GO" id="GO:0015926">
    <property type="term" value="F:glucosidase activity"/>
    <property type="evidence" value="ECO:0007669"/>
    <property type="project" value="InterPro"/>
</dbReference>
<evidence type="ECO:0000256" key="2">
    <source>
        <dbReference type="ARBA" id="ARBA00010687"/>
    </source>
</evidence>
<evidence type="ECO:0000256" key="5">
    <source>
        <dbReference type="ARBA" id="ARBA00023295"/>
    </source>
</evidence>
<name>A0A9W8IXZ0_9AGAR</name>
<dbReference type="PANTHER" id="PTHR34983">
    <property type="entry name" value="ARABINOGALACTAN ENDO-BETA-1,4-GALACTANASE A"/>
    <property type="match status" value="1"/>
</dbReference>
<feature type="non-terminal residue" evidence="7">
    <location>
        <position position="363"/>
    </location>
</feature>
<dbReference type="GO" id="GO:0045490">
    <property type="term" value="P:pectin catabolic process"/>
    <property type="evidence" value="ECO:0007669"/>
    <property type="project" value="TreeGrafter"/>
</dbReference>
<proteinExistence type="inferred from homology"/>
<keyword evidence="4 6" id="KW-0378">Hydrolase</keyword>
<organism evidence="7 8">
    <name type="scientific">Candolleomyces eurysporus</name>
    <dbReference type="NCBI Taxonomy" id="2828524"/>
    <lineage>
        <taxon>Eukaryota</taxon>
        <taxon>Fungi</taxon>
        <taxon>Dikarya</taxon>
        <taxon>Basidiomycota</taxon>
        <taxon>Agaricomycotina</taxon>
        <taxon>Agaricomycetes</taxon>
        <taxon>Agaricomycetidae</taxon>
        <taxon>Agaricales</taxon>
        <taxon>Agaricineae</taxon>
        <taxon>Psathyrellaceae</taxon>
        <taxon>Candolleomyces</taxon>
    </lineage>
</organism>
<dbReference type="PANTHER" id="PTHR34983:SF1">
    <property type="entry name" value="ARABINOGALACTAN ENDO-BETA-1,4-GALACTANASE A"/>
    <property type="match status" value="1"/>
</dbReference>
<dbReference type="OrthoDB" id="110914at2759"/>
<sequence length="363" mass="39702">MQSEVWKPDLPNTMLAFANLVLLASLSTLFTVVQAIQYRGADFSSLINLENQGIRYKVNGTTQPLETILRNHGCNLARIRIWTSNRDSEYSLNHGLALARRAAAAGMDLYIDLHYSDTWADPGKQGIPSAWPKDLSGLNTQIYTYTRDVVLAFQNQNTPIKYIELGNEINSGMLWPVGRINNNNFGPVSELLHSAAAGVRAASSSVKTMVHLANGWNYNTMNWFFSGVYMPGKLTTSDVDVLAFSLYPFYGTGATLDALRSSLTNLANQYGKEIMLVETNWPASCSGVSLSDKSIPISPAGQLTWFNNAKNIVQNLPNGRGTGIVYWEPGWIGNAGLGSACADNLLVDGSGNVRYPSINMFAN</sequence>
<keyword evidence="8" id="KW-1185">Reference proteome</keyword>
<comment type="caution">
    <text evidence="7">The sequence shown here is derived from an EMBL/GenBank/DDBJ whole genome shotgun (WGS) entry which is preliminary data.</text>
</comment>
<dbReference type="Proteomes" id="UP001140091">
    <property type="component" value="Unassembled WGS sequence"/>
</dbReference>
<dbReference type="Gene3D" id="3.20.20.80">
    <property type="entry name" value="Glycosidases"/>
    <property type="match status" value="1"/>
</dbReference>
<accession>A0A9W8IXZ0</accession>
<comment type="similarity">
    <text evidence="2 6">Belongs to the glycosyl hydrolase 53 family.</text>
</comment>
<reference evidence="7" key="1">
    <citation type="submission" date="2022-06" db="EMBL/GenBank/DDBJ databases">
        <title>Genome Sequence of Candolleomyces eurysporus.</title>
        <authorList>
            <person name="Buettner E."/>
        </authorList>
    </citation>
    <scope>NUCLEOTIDE SEQUENCE</scope>
    <source>
        <strain evidence="7">VTCC 930004</strain>
    </source>
</reference>
<dbReference type="InterPro" id="IPR011683">
    <property type="entry name" value="Glyco_hydro_53"/>
</dbReference>
<dbReference type="GO" id="GO:0031218">
    <property type="term" value="F:arabinogalactan endo-1,4-beta-galactosidase activity"/>
    <property type="evidence" value="ECO:0007669"/>
    <property type="project" value="UniProtKB-EC"/>
</dbReference>
<dbReference type="Pfam" id="PF07745">
    <property type="entry name" value="Glyco_hydro_53"/>
    <property type="match status" value="1"/>
</dbReference>
<protein>
    <recommendedName>
        <fullName evidence="3 6">Arabinogalactan endo-beta-1,4-galactanase</fullName>
        <ecNumber evidence="3 6">3.2.1.89</ecNumber>
    </recommendedName>
</protein>
<evidence type="ECO:0000256" key="4">
    <source>
        <dbReference type="ARBA" id="ARBA00022801"/>
    </source>
</evidence>
<gene>
    <name evidence="7" type="ORF">H1R20_g11675</name>
</gene>
<evidence type="ECO:0000256" key="3">
    <source>
        <dbReference type="ARBA" id="ARBA00012556"/>
    </source>
</evidence>
<evidence type="ECO:0000313" key="7">
    <source>
        <dbReference type="EMBL" id="KAJ2925406.1"/>
    </source>
</evidence>
<comment type="catalytic activity">
    <reaction evidence="1 6">
        <text>The enzyme specifically hydrolyzes (1-&gt;4)-beta-D-galactosidic linkages in type I arabinogalactans.</text>
        <dbReference type="EC" id="3.2.1.89"/>
    </reaction>
</comment>
<dbReference type="EC" id="3.2.1.89" evidence="3 6"/>
<evidence type="ECO:0000313" key="8">
    <source>
        <dbReference type="Proteomes" id="UP001140091"/>
    </source>
</evidence>
<dbReference type="EMBL" id="JANBPK010001189">
    <property type="protein sequence ID" value="KAJ2925406.1"/>
    <property type="molecule type" value="Genomic_DNA"/>
</dbReference>
<keyword evidence="5 6" id="KW-0326">Glycosidase</keyword>
<dbReference type="InterPro" id="IPR017853">
    <property type="entry name" value="GH"/>
</dbReference>
<dbReference type="SUPFAM" id="SSF51445">
    <property type="entry name" value="(Trans)glycosidases"/>
    <property type="match status" value="1"/>
</dbReference>
<evidence type="ECO:0000256" key="6">
    <source>
        <dbReference type="RuleBase" id="RU361192"/>
    </source>
</evidence>
<evidence type="ECO:0000256" key="1">
    <source>
        <dbReference type="ARBA" id="ARBA00001695"/>
    </source>
</evidence>